<keyword evidence="4 10" id="KW-0812">Transmembrane</keyword>
<gene>
    <name evidence="11" type="ORF">MTR67_049570</name>
</gene>
<evidence type="ECO:0000313" key="11">
    <source>
        <dbReference type="EMBL" id="WMV56185.1"/>
    </source>
</evidence>
<keyword evidence="7 10" id="KW-0472">Membrane</keyword>
<comment type="similarity">
    <text evidence="2">Belongs to the aromatic acid exporter (TC 2.A.85) family.</text>
</comment>
<evidence type="ECO:0000256" key="2">
    <source>
        <dbReference type="ARBA" id="ARBA00007079"/>
    </source>
</evidence>
<proteinExistence type="inferred from homology"/>
<dbReference type="InterPro" id="IPR020966">
    <property type="entry name" value="ALMT"/>
</dbReference>
<protein>
    <recommendedName>
        <fullName evidence="13">Aluminum-activated malate transporter</fullName>
    </recommendedName>
</protein>
<keyword evidence="12" id="KW-1185">Reference proteome</keyword>
<keyword evidence="8" id="KW-0407">Ion channel</keyword>
<dbReference type="EMBL" id="CP133622">
    <property type="protein sequence ID" value="WMV56185.1"/>
    <property type="molecule type" value="Genomic_DNA"/>
</dbReference>
<evidence type="ECO:0008006" key="13">
    <source>
        <dbReference type="Google" id="ProtNLM"/>
    </source>
</evidence>
<evidence type="ECO:0000256" key="6">
    <source>
        <dbReference type="ARBA" id="ARBA00023065"/>
    </source>
</evidence>
<dbReference type="GO" id="GO:0016020">
    <property type="term" value="C:membrane"/>
    <property type="evidence" value="ECO:0007669"/>
    <property type="project" value="UniProtKB-SubCell"/>
</dbReference>
<keyword evidence="6" id="KW-0406">Ion transport</keyword>
<dbReference type="GO" id="GO:0034220">
    <property type="term" value="P:monoatomic ion transmembrane transport"/>
    <property type="evidence" value="ECO:0007669"/>
    <property type="project" value="UniProtKB-KW"/>
</dbReference>
<feature type="compositionally biased region" description="Low complexity" evidence="9">
    <location>
        <begin position="59"/>
        <end position="69"/>
    </location>
</feature>
<feature type="transmembrane region" description="Helical" evidence="10">
    <location>
        <begin position="270"/>
        <end position="289"/>
    </location>
</feature>
<evidence type="ECO:0000256" key="4">
    <source>
        <dbReference type="ARBA" id="ARBA00022692"/>
    </source>
</evidence>
<feature type="transmembrane region" description="Helical" evidence="10">
    <location>
        <begin position="331"/>
        <end position="352"/>
    </location>
</feature>
<sequence length="595" mass="63948">MSNSGAAISNVAAGTSVASAATAGSQSSVNAGPSAGCTPSAGPSACPSAGCTPSAGLISGQQSTSSAGGQKRKTSTALRGGATLAYKKPRPKKAKTTGYGLLFGSGGSVTARSGNTDRVLHSATLSSSTPTNIDLGYKPNGLREFQEMAMKNQENIGILKKFPEASNKMCSFGSNVKKIAKEDPRKLVHSIKVGLAIALVSLFYYFEPLFDYEGFGVSSMWAVLTVVVVFEFSVGATLGKGVNRGLATFLAGSLGVAAHRLATFTGSDKLQPIILGLSVFSVATIATFLRFVPKLKARYDYGILIFILTFSMISVSGYRDPVVLDKAITRVTTILIGGAAAIMFNVVIYPVWAGEDLHNLIATNIEDLGISVEGYGTQYFKKIDVKSEEELERISLEEYKCVIYSKASEENLVNFAKWEPHHGKFRYRHPWGQYLKIGDLVRECAIKINALNSDLTSCNMTQEGRRIIQEPCTKMSIECGSALKEIAMSMKTMTLYPTIDSHILKAKTSSEKLRSIIRNGSLIEEKELQKLLPSTRIASLMLDIVSNSVEIVDSVNQLATLMKFKILSSKPKRLGSKSRIPSGNIGEAHLVVNVE</sequence>
<evidence type="ECO:0000256" key="7">
    <source>
        <dbReference type="ARBA" id="ARBA00023136"/>
    </source>
</evidence>
<evidence type="ECO:0000313" key="12">
    <source>
        <dbReference type="Proteomes" id="UP001234989"/>
    </source>
</evidence>
<reference evidence="11" key="1">
    <citation type="submission" date="2023-08" db="EMBL/GenBank/DDBJ databases">
        <title>A de novo genome assembly of Solanum verrucosum Schlechtendal, a Mexican diploid species geographically isolated from the other diploid A-genome species in potato relatives.</title>
        <authorList>
            <person name="Hosaka K."/>
        </authorList>
    </citation>
    <scope>NUCLEOTIDE SEQUENCE</scope>
    <source>
        <tissue evidence="11">Young leaves</tissue>
    </source>
</reference>
<dbReference type="Pfam" id="PF11744">
    <property type="entry name" value="ALMT"/>
    <property type="match status" value="1"/>
</dbReference>
<evidence type="ECO:0000256" key="8">
    <source>
        <dbReference type="ARBA" id="ARBA00023303"/>
    </source>
</evidence>
<dbReference type="AlphaFoldDB" id="A0AAF0V0F7"/>
<name>A0AAF0V0F7_SOLVR</name>
<accession>A0AAF0V0F7</accession>
<feature type="transmembrane region" description="Helical" evidence="10">
    <location>
        <begin position="218"/>
        <end position="238"/>
    </location>
</feature>
<comment type="subcellular location">
    <subcellularLocation>
        <location evidence="1">Membrane</location>
        <topology evidence="1">Multi-pass membrane protein</topology>
    </subcellularLocation>
</comment>
<evidence type="ECO:0000256" key="3">
    <source>
        <dbReference type="ARBA" id="ARBA00022448"/>
    </source>
</evidence>
<organism evidence="11 12">
    <name type="scientific">Solanum verrucosum</name>
    <dbReference type="NCBI Taxonomy" id="315347"/>
    <lineage>
        <taxon>Eukaryota</taxon>
        <taxon>Viridiplantae</taxon>
        <taxon>Streptophyta</taxon>
        <taxon>Embryophyta</taxon>
        <taxon>Tracheophyta</taxon>
        <taxon>Spermatophyta</taxon>
        <taxon>Magnoliopsida</taxon>
        <taxon>eudicotyledons</taxon>
        <taxon>Gunneridae</taxon>
        <taxon>Pentapetalae</taxon>
        <taxon>asterids</taxon>
        <taxon>lamiids</taxon>
        <taxon>Solanales</taxon>
        <taxon>Solanaceae</taxon>
        <taxon>Solanoideae</taxon>
        <taxon>Solaneae</taxon>
        <taxon>Solanum</taxon>
    </lineage>
</organism>
<evidence type="ECO:0000256" key="5">
    <source>
        <dbReference type="ARBA" id="ARBA00022989"/>
    </source>
</evidence>
<keyword evidence="3" id="KW-0813">Transport</keyword>
<dbReference type="GO" id="GO:0015743">
    <property type="term" value="P:malate transport"/>
    <property type="evidence" value="ECO:0007669"/>
    <property type="project" value="InterPro"/>
</dbReference>
<evidence type="ECO:0000256" key="1">
    <source>
        <dbReference type="ARBA" id="ARBA00004141"/>
    </source>
</evidence>
<keyword evidence="5 10" id="KW-1133">Transmembrane helix</keyword>
<feature type="region of interest" description="Disordered" evidence="9">
    <location>
        <begin position="57"/>
        <end position="94"/>
    </location>
</feature>
<evidence type="ECO:0000256" key="10">
    <source>
        <dbReference type="SAM" id="Phobius"/>
    </source>
</evidence>
<dbReference type="Proteomes" id="UP001234989">
    <property type="component" value="Chromosome 11"/>
</dbReference>
<feature type="transmembrane region" description="Helical" evidence="10">
    <location>
        <begin position="301"/>
        <end position="319"/>
    </location>
</feature>
<dbReference type="PANTHER" id="PTHR31086">
    <property type="entry name" value="ALUMINUM-ACTIVATED MALATE TRANSPORTER 10"/>
    <property type="match status" value="1"/>
</dbReference>
<feature type="transmembrane region" description="Helical" evidence="10">
    <location>
        <begin position="187"/>
        <end position="206"/>
    </location>
</feature>
<evidence type="ECO:0000256" key="9">
    <source>
        <dbReference type="SAM" id="MobiDB-lite"/>
    </source>
</evidence>